<dbReference type="EMBL" id="WJNG01000002">
    <property type="protein sequence ID" value="MRH41695.1"/>
    <property type="molecule type" value="Genomic_DNA"/>
</dbReference>
<keyword evidence="2" id="KW-1185">Reference proteome</keyword>
<name>A0A6A8D7G7_9BACI</name>
<dbReference type="AlphaFoldDB" id="A0A6A8D7G7"/>
<evidence type="ECO:0000313" key="1">
    <source>
        <dbReference type="EMBL" id="MRH41695.1"/>
    </source>
</evidence>
<protein>
    <submittedName>
        <fullName evidence="1">Uncharacterized protein</fullName>
    </submittedName>
</protein>
<dbReference type="RefSeq" id="WP_153735325.1">
    <property type="nucleotide sequence ID" value="NZ_WJNG01000002.1"/>
</dbReference>
<proteinExistence type="predicted"/>
<reference evidence="1" key="1">
    <citation type="submission" date="2019-11" db="EMBL/GenBank/DDBJ databases">
        <authorList>
            <person name="Li J."/>
        </authorList>
    </citation>
    <scope>NUCLEOTIDE SEQUENCE</scope>
    <source>
        <strain evidence="1">B6B</strain>
    </source>
</reference>
<comment type="caution">
    <text evidence="1">The sequence shown here is derived from an EMBL/GenBank/DDBJ whole genome shotgun (WGS) entry which is preliminary data.</text>
</comment>
<accession>A0A6A8D7G7</accession>
<dbReference type="OrthoDB" id="2845060at2"/>
<evidence type="ECO:0000313" key="2">
    <source>
        <dbReference type="Proteomes" id="UP000799092"/>
    </source>
</evidence>
<sequence length="99" mass="11327">MGLEEGCVDVFDPNDLKEMKPEETFEKEISFKLEVELTNQETANALNGMLEVSFSFQLHDNGRFSSSLLVDLINGKETEILSMDQAKKWQKLIKMVLIE</sequence>
<gene>
    <name evidence="1" type="ORF">GH741_03290</name>
</gene>
<organism evidence="1 2">
    <name type="scientific">Aquibacillus halophilus</name>
    <dbReference type="NCBI Taxonomy" id="930132"/>
    <lineage>
        <taxon>Bacteria</taxon>
        <taxon>Bacillati</taxon>
        <taxon>Bacillota</taxon>
        <taxon>Bacilli</taxon>
        <taxon>Bacillales</taxon>
        <taxon>Bacillaceae</taxon>
        <taxon>Aquibacillus</taxon>
    </lineage>
</organism>
<dbReference type="Proteomes" id="UP000799092">
    <property type="component" value="Unassembled WGS sequence"/>
</dbReference>